<gene>
    <name evidence="1" type="ORF">L1987_15444</name>
</gene>
<keyword evidence="2" id="KW-1185">Reference proteome</keyword>
<organism evidence="1 2">
    <name type="scientific">Smallanthus sonchifolius</name>
    <dbReference type="NCBI Taxonomy" id="185202"/>
    <lineage>
        <taxon>Eukaryota</taxon>
        <taxon>Viridiplantae</taxon>
        <taxon>Streptophyta</taxon>
        <taxon>Embryophyta</taxon>
        <taxon>Tracheophyta</taxon>
        <taxon>Spermatophyta</taxon>
        <taxon>Magnoliopsida</taxon>
        <taxon>eudicotyledons</taxon>
        <taxon>Gunneridae</taxon>
        <taxon>Pentapetalae</taxon>
        <taxon>asterids</taxon>
        <taxon>campanulids</taxon>
        <taxon>Asterales</taxon>
        <taxon>Asteraceae</taxon>
        <taxon>Asteroideae</taxon>
        <taxon>Heliantheae alliance</taxon>
        <taxon>Millerieae</taxon>
        <taxon>Smallanthus</taxon>
    </lineage>
</organism>
<reference evidence="2" key="1">
    <citation type="journal article" date="2022" name="Mol. Ecol. Resour.">
        <title>The genomes of chicory, endive, great burdock and yacon provide insights into Asteraceae palaeo-polyploidization history and plant inulin production.</title>
        <authorList>
            <person name="Fan W."/>
            <person name="Wang S."/>
            <person name="Wang H."/>
            <person name="Wang A."/>
            <person name="Jiang F."/>
            <person name="Liu H."/>
            <person name="Zhao H."/>
            <person name="Xu D."/>
            <person name="Zhang Y."/>
        </authorList>
    </citation>
    <scope>NUCLEOTIDE SEQUENCE [LARGE SCALE GENOMIC DNA]</scope>
    <source>
        <strain evidence="2">cv. Yunnan</strain>
    </source>
</reference>
<dbReference type="Proteomes" id="UP001056120">
    <property type="component" value="Linkage Group LG05"/>
</dbReference>
<dbReference type="EMBL" id="CM042022">
    <property type="protein sequence ID" value="KAI3815763.1"/>
    <property type="molecule type" value="Genomic_DNA"/>
</dbReference>
<protein>
    <submittedName>
        <fullName evidence="1">Uncharacterized protein</fullName>
    </submittedName>
</protein>
<evidence type="ECO:0000313" key="1">
    <source>
        <dbReference type="EMBL" id="KAI3815763.1"/>
    </source>
</evidence>
<proteinExistence type="predicted"/>
<comment type="caution">
    <text evidence="1">The sequence shown here is derived from an EMBL/GenBank/DDBJ whole genome shotgun (WGS) entry which is preliminary data.</text>
</comment>
<reference evidence="1 2" key="2">
    <citation type="journal article" date="2022" name="Mol. Ecol. Resour.">
        <title>The genomes of chicory, endive, great burdock and yacon provide insights into Asteraceae paleo-polyploidization history and plant inulin production.</title>
        <authorList>
            <person name="Fan W."/>
            <person name="Wang S."/>
            <person name="Wang H."/>
            <person name="Wang A."/>
            <person name="Jiang F."/>
            <person name="Liu H."/>
            <person name="Zhao H."/>
            <person name="Xu D."/>
            <person name="Zhang Y."/>
        </authorList>
    </citation>
    <scope>NUCLEOTIDE SEQUENCE [LARGE SCALE GENOMIC DNA]</scope>
    <source>
        <strain evidence="2">cv. Yunnan</strain>
        <tissue evidence="1">Leaves</tissue>
    </source>
</reference>
<sequence length="114" mass="13277">MTHLRKCLADDTAHNIPYDEIEVDNSLNYVEEPIAILDRAEKRLHNKSIPLVKIQWNHRKGSEATKQALRTYQVRKKEDLAYLPSTHEEDPAYLSSTQEECSAYLTMSKVLRTY</sequence>
<name>A0ACB9J7W0_9ASTR</name>
<accession>A0ACB9J7W0</accession>
<evidence type="ECO:0000313" key="2">
    <source>
        <dbReference type="Proteomes" id="UP001056120"/>
    </source>
</evidence>